<name>X0Y1E6_9ZZZZ</name>
<sequence length="98" mass="10711">MRKKNLVIMLVCVVFLSTAVIAVAKAERGVTDTEIRIGQWGPQTGPAALWGAVARGTGCYFNMINAEGGIHGRKITYFLRDDGYMPPKTKAIVKELVE</sequence>
<dbReference type="SUPFAM" id="SSF53822">
    <property type="entry name" value="Periplasmic binding protein-like I"/>
    <property type="match status" value="1"/>
</dbReference>
<comment type="caution">
    <text evidence="3">The sequence shown here is derived from an EMBL/GenBank/DDBJ whole genome shotgun (WGS) entry which is preliminary data.</text>
</comment>
<dbReference type="EMBL" id="BARS01056367">
    <property type="protein sequence ID" value="GAG42573.1"/>
    <property type="molecule type" value="Genomic_DNA"/>
</dbReference>
<protein>
    <recommendedName>
        <fullName evidence="2">Leucine-binding protein domain-containing protein</fullName>
    </recommendedName>
</protein>
<dbReference type="PANTHER" id="PTHR47235">
    <property type="entry name" value="BLR6548 PROTEIN"/>
    <property type="match status" value="1"/>
</dbReference>
<proteinExistence type="predicted"/>
<dbReference type="AlphaFoldDB" id="X0Y1E6"/>
<organism evidence="3">
    <name type="scientific">marine sediment metagenome</name>
    <dbReference type="NCBI Taxonomy" id="412755"/>
    <lineage>
        <taxon>unclassified sequences</taxon>
        <taxon>metagenomes</taxon>
        <taxon>ecological metagenomes</taxon>
    </lineage>
</organism>
<dbReference type="Pfam" id="PF13458">
    <property type="entry name" value="Peripla_BP_6"/>
    <property type="match status" value="1"/>
</dbReference>
<dbReference type="InterPro" id="IPR028081">
    <property type="entry name" value="Leu-bd"/>
</dbReference>
<feature type="domain" description="Leucine-binding protein" evidence="2">
    <location>
        <begin position="34"/>
        <end position="98"/>
    </location>
</feature>
<evidence type="ECO:0000256" key="1">
    <source>
        <dbReference type="ARBA" id="ARBA00022729"/>
    </source>
</evidence>
<keyword evidence="1" id="KW-0732">Signal</keyword>
<reference evidence="3" key="1">
    <citation type="journal article" date="2014" name="Front. Microbiol.">
        <title>High frequency of phylogenetically diverse reductive dehalogenase-homologous genes in deep subseafloor sedimentary metagenomes.</title>
        <authorList>
            <person name="Kawai M."/>
            <person name="Futagami T."/>
            <person name="Toyoda A."/>
            <person name="Takaki Y."/>
            <person name="Nishi S."/>
            <person name="Hori S."/>
            <person name="Arai W."/>
            <person name="Tsubouchi T."/>
            <person name="Morono Y."/>
            <person name="Uchiyama I."/>
            <person name="Ito T."/>
            <person name="Fujiyama A."/>
            <person name="Inagaki F."/>
            <person name="Takami H."/>
        </authorList>
    </citation>
    <scope>NUCLEOTIDE SEQUENCE</scope>
    <source>
        <strain evidence="3">Expedition CK06-06</strain>
    </source>
</reference>
<evidence type="ECO:0000259" key="2">
    <source>
        <dbReference type="Pfam" id="PF13458"/>
    </source>
</evidence>
<feature type="non-terminal residue" evidence="3">
    <location>
        <position position="98"/>
    </location>
</feature>
<accession>X0Y1E6</accession>
<dbReference type="PANTHER" id="PTHR47235:SF1">
    <property type="entry name" value="BLR6548 PROTEIN"/>
    <property type="match status" value="1"/>
</dbReference>
<evidence type="ECO:0000313" key="3">
    <source>
        <dbReference type="EMBL" id="GAG42573.1"/>
    </source>
</evidence>
<dbReference type="Gene3D" id="3.40.50.2300">
    <property type="match status" value="1"/>
</dbReference>
<gene>
    <name evidence="3" type="ORF">S01H1_83033</name>
</gene>
<dbReference type="InterPro" id="IPR028082">
    <property type="entry name" value="Peripla_BP_I"/>
</dbReference>